<feature type="transmembrane region" description="Helical" evidence="8">
    <location>
        <begin position="298"/>
        <end position="318"/>
    </location>
</feature>
<dbReference type="GO" id="GO:0015293">
    <property type="term" value="F:symporter activity"/>
    <property type="evidence" value="ECO:0007669"/>
    <property type="project" value="UniProtKB-KW"/>
</dbReference>
<feature type="transmembrane region" description="Helical" evidence="8">
    <location>
        <begin position="136"/>
        <end position="159"/>
    </location>
</feature>
<feature type="transmembrane region" description="Helical" evidence="8">
    <location>
        <begin position="74"/>
        <end position="95"/>
    </location>
</feature>
<evidence type="ECO:0000256" key="2">
    <source>
        <dbReference type="ARBA" id="ARBA00022448"/>
    </source>
</evidence>
<feature type="transmembrane region" description="Helical" evidence="8">
    <location>
        <begin position="261"/>
        <end position="286"/>
    </location>
</feature>
<comment type="subcellular location">
    <subcellularLocation>
        <location evidence="1">Cell membrane</location>
        <topology evidence="1">Multi-pass membrane protein</topology>
    </subcellularLocation>
</comment>
<evidence type="ECO:0000313" key="11">
    <source>
        <dbReference type="Proteomes" id="UP000243719"/>
    </source>
</evidence>
<feature type="transmembrane region" description="Helical" evidence="8">
    <location>
        <begin position="107"/>
        <end position="130"/>
    </location>
</feature>
<evidence type="ECO:0000256" key="1">
    <source>
        <dbReference type="ARBA" id="ARBA00004651"/>
    </source>
</evidence>
<dbReference type="PANTHER" id="PTHR43528">
    <property type="entry name" value="ALPHA-KETOGLUTARATE PERMEASE"/>
    <property type="match status" value="1"/>
</dbReference>
<dbReference type="PROSITE" id="PS50850">
    <property type="entry name" value="MFS"/>
    <property type="match status" value="1"/>
</dbReference>
<dbReference type="InterPro" id="IPR051084">
    <property type="entry name" value="H+-coupled_symporters"/>
</dbReference>
<dbReference type="EMBL" id="FNLO01000001">
    <property type="protein sequence ID" value="SDV46297.1"/>
    <property type="molecule type" value="Genomic_DNA"/>
</dbReference>
<evidence type="ECO:0000256" key="7">
    <source>
        <dbReference type="ARBA" id="ARBA00023136"/>
    </source>
</evidence>
<dbReference type="PANTHER" id="PTHR43528:SF7">
    <property type="entry name" value="MFS TRANSPORTER"/>
    <property type="match status" value="1"/>
</dbReference>
<keyword evidence="11" id="KW-1185">Reference proteome</keyword>
<gene>
    <name evidence="10" type="ORF">SAMN05216551_101234</name>
</gene>
<sequence length="445" mass="47179">MNPSRRQDCSGTRPSLIWAMPLPRRLRSREIGMLALSTLGGALELYDFVVFVFLANVLSEHFFPATTPIWLRHAQTLGIFAAGYLARPVGGLIVAHFGDLLGRKRMFMLSVSLMAGPTLVIGLLPTYATIGVTAPVLLLTMRLLQGAAVGGEVPGAWVFVAEHLPEDRIGLACGVLMSGLMSGFLLSSAIVTGLGAYLGESAMLAYGWRIPFVIGGVFGLVLAYLRRWLRETPVFCRLRDERALSSEAPLRTLMRAQRATVLRCMVLTWSISACVLVIVLMTPTFLTGRFGVDAEDALCISTTMLVALVVGSVIFGGLIDRYGARRTVSLGLGAVALSYATLMETAAQGADKATLLALSACVGLLVGVAGAIPSILVAAFPAEVRFTGLSFCYNVAYAISGAATPLLIACATPFTPHAPMLYVLLVCATVIVVQCCSNVSGGAER</sequence>
<feature type="transmembrane region" description="Helical" evidence="8">
    <location>
        <begin position="206"/>
        <end position="225"/>
    </location>
</feature>
<evidence type="ECO:0000256" key="4">
    <source>
        <dbReference type="ARBA" id="ARBA00022692"/>
    </source>
</evidence>
<dbReference type="Gene3D" id="1.20.1250.20">
    <property type="entry name" value="MFS general substrate transporter like domains"/>
    <property type="match status" value="2"/>
</dbReference>
<evidence type="ECO:0000256" key="3">
    <source>
        <dbReference type="ARBA" id="ARBA00022475"/>
    </source>
</evidence>
<dbReference type="Pfam" id="PF07690">
    <property type="entry name" value="MFS_1"/>
    <property type="match status" value="1"/>
</dbReference>
<keyword evidence="6 8" id="KW-1133">Transmembrane helix</keyword>
<name>A0A1H2PIY9_9BURK</name>
<accession>A0A1H2PIY9</accession>
<evidence type="ECO:0000313" key="10">
    <source>
        <dbReference type="EMBL" id="SDV46297.1"/>
    </source>
</evidence>
<dbReference type="RefSeq" id="WP_170844971.1">
    <property type="nucleotide sequence ID" value="NZ_FNLO01000001.1"/>
</dbReference>
<keyword evidence="2" id="KW-0813">Transport</keyword>
<protein>
    <submittedName>
        <fullName evidence="10">Predicted arabinose efflux permease, MFS family</fullName>
    </submittedName>
</protein>
<dbReference type="InterPro" id="IPR036259">
    <property type="entry name" value="MFS_trans_sf"/>
</dbReference>
<feature type="transmembrane region" description="Helical" evidence="8">
    <location>
        <begin position="391"/>
        <end position="414"/>
    </location>
</feature>
<keyword evidence="4 8" id="KW-0812">Transmembrane</keyword>
<dbReference type="GO" id="GO:0005886">
    <property type="term" value="C:plasma membrane"/>
    <property type="evidence" value="ECO:0007669"/>
    <property type="project" value="UniProtKB-SubCell"/>
</dbReference>
<dbReference type="Proteomes" id="UP000243719">
    <property type="component" value="Unassembled WGS sequence"/>
</dbReference>
<feature type="transmembrane region" description="Helical" evidence="8">
    <location>
        <begin position="330"/>
        <end position="350"/>
    </location>
</feature>
<dbReference type="SUPFAM" id="SSF103473">
    <property type="entry name" value="MFS general substrate transporter"/>
    <property type="match status" value="1"/>
</dbReference>
<keyword evidence="3" id="KW-1003">Cell membrane</keyword>
<feature type="transmembrane region" description="Helical" evidence="8">
    <location>
        <begin position="31"/>
        <end position="54"/>
    </location>
</feature>
<evidence type="ECO:0000256" key="5">
    <source>
        <dbReference type="ARBA" id="ARBA00022847"/>
    </source>
</evidence>
<evidence type="ECO:0000256" key="6">
    <source>
        <dbReference type="ARBA" id="ARBA00022989"/>
    </source>
</evidence>
<evidence type="ECO:0000259" key="9">
    <source>
        <dbReference type="PROSITE" id="PS50850"/>
    </source>
</evidence>
<evidence type="ECO:0000256" key="8">
    <source>
        <dbReference type="SAM" id="Phobius"/>
    </source>
</evidence>
<feature type="transmembrane region" description="Helical" evidence="8">
    <location>
        <begin position="420"/>
        <end position="439"/>
    </location>
</feature>
<proteinExistence type="predicted"/>
<dbReference type="InterPro" id="IPR011701">
    <property type="entry name" value="MFS"/>
</dbReference>
<organism evidence="10 11">
    <name type="scientific">Chitinasiproducens palmae</name>
    <dbReference type="NCBI Taxonomy" id="1770053"/>
    <lineage>
        <taxon>Bacteria</taxon>
        <taxon>Pseudomonadati</taxon>
        <taxon>Pseudomonadota</taxon>
        <taxon>Betaproteobacteria</taxon>
        <taxon>Burkholderiales</taxon>
        <taxon>Burkholderiaceae</taxon>
        <taxon>Chitinasiproducens</taxon>
    </lineage>
</organism>
<reference evidence="11" key="1">
    <citation type="submission" date="2016-09" db="EMBL/GenBank/DDBJ databases">
        <authorList>
            <person name="Varghese N."/>
            <person name="Submissions S."/>
        </authorList>
    </citation>
    <scope>NUCLEOTIDE SEQUENCE [LARGE SCALE GENOMIC DNA]</scope>
    <source>
        <strain evidence="11">JS23</strain>
    </source>
</reference>
<dbReference type="InterPro" id="IPR020846">
    <property type="entry name" value="MFS_dom"/>
</dbReference>
<dbReference type="STRING" id="1770053.SAMN05216551_101234"/>
<keyword evidence="5" id="KW-0769">Symport</keyword>
<feature type="transmembrane region" description="Helical" evidence="8">
    <location>
        <begin position="356"/>
        <end position="379"/>
    </location>
</feature>
<feature type="domain" description="Major facilitator superfamily (MFS) profile" evidence="9">
    <location>
        <begin position="33"/>
        <end position="445"/>
    </location>
</feature>
<keyword evidence="7 8" id="KW-0472">Membrane</keyword>
<feature type="transmembrane region" description="Helical" evidence="8">
    <location>
        <begin position="171"/>
        <end position="194"/>
    </location>
</feature>
<dbReference type="AlphaFoldDB" id="A0A1H2PIY9"/>